<proteinExistence type="predicted"/>
<evidence type="ECO:0000313" key="1">
    <source>
        <dbReference type="EMBL" id="OMJ18562.1"/>
    </source>
</evidence>
<accession>A0A1R1XV95</accession>
<evidence type="ECO:0000313" key="2">
    <source>
        <dbReference type="Proteomes" id="UP000187429"/>
    </source>
</evidence>
<sequence length="168" mass="19059">MDKSTISFVKDLNDNVNLLLSSREPQVQRIHLDEYLTANAPVTNLTPYKELTEALPSIKENLIKSPMSEEKKDAIYNENISITVKKTDAGFYAAQWELAQKNRPIDYYVHELLEKNLGIPVEALRLNFSSSMRIIISDVATLLSQKIVDNIHRTMDLSGKPPQIMGKD</sequence>
<dbReference type="EMBL" id="LSSM01003243">
    <property type="protein sequence ID" value="OMJ18562.1"/>
    <property type="molecule type" value="Genomic_DNA"/>
</dbReference>
<dbReference type="Proteomes" id="UP000187429">
    <property type="component" value="Unassembled WGS sequence"/>
</dbReference>
<gene>
    <name evidence="1" type="ORF">AYI69_g6958</name>
</gene>
<reference evidence="2" key="1">
    <citation type="submission" date="2017-01" db="EMBL/GenBank/DDBJ databases">
        <authorList>
            <person name="Wang Y."/>
            <person name="White M."/>
            <person name="Kvist S."/>
            <person name="Moncalvo J.-M."/>
        </authorList>
    </citation>
    <scope>NUCLEOTIDE SEQUENCE [LARGE SCALE GENOMIC DNA]</scope>
    <source>
        <strain evidence="2">ID-206-W2</strain>
    </source>
</reference>
<organism evidence="1 2">
    <name type="scientific">Smittium culicis</name>
    <dbReference type="NCBI Taxonomy" id="133412"/>
    <lineage>
        <taxon>Eukaryota</taxon>
        <taxon>Fungi</taxon>
        <taxon>Fungi incertae sedis</taxon>
        <taxon>Zoopagomycota</taxon>
        <taxon>Kickxellomycotina</taxon>
        <taxon>Harpellomycetes</taxon>
        <taxon>Harpellales</taxon>
        <taxon>Legeriomycetaceae</taxon>
        <taxon>Smittium</taxon>
    </lineage>
</organism>
<dbReference type="AlphaFoldDB" id="A0A1R1XV95"/>
<comment type="caution">
    <text evidence="1">The sequence shown here is derived from an EMBL/GenBank/DDBJ whole genome shotgun (WGS) entry which is preliminary data.</text>
</comment>
<dbReference type="OrthoDB" id="10468051at2759"/>
<name>A0A1R1XV95_9FUNG</name>
<keyword evidence="2" id="KW-1185">Reference proteome</keyword>
<protein>
    <submittedName>
        <fullName evidence="1">Uncharacterized protein</fullName>
    </submittedName>
</protein>